<evidence type="ECO:0000313" key="3">
    <source>
        <dbReference type="EMBL" id="GAA0761608.1"/>
    </source>
</evidence>
<dbReference type="InterPro" id="IPR015890">
    <property type="entry name" value="Chorismate_C"/>
</dbReference>
<evidence type="ECO:0000259" key="2">
    <source>
        <dbReference type="Pfam" id="PF04715"/>
    </source>
</evidence>
<dbReference type="Pfam" id="PF04715">
    <property type="entry name" value="Anth_synt_I_N"/>
    <property type="match status" value="1"/>
</dbReference>
<dbReference type="EMBL" id="BAAAGG010000021">
    <property type="protein sequence ID" value="GAA0761608.1"/>
    <property type="molecule type" value="Genomic_DNA"/>
</dbReference>
<dbReference type="PANTHER" id="PTHR11236:SF9">
    <property type="entry name" value="ANTHRANILATE SYNTHASE COMPONENT 1"/>
    <property type="match status" value="1"/>
</dbReference>
<dbReference type="Gene3D" id="3.60.120.10">
    <property type="entry name" value="Anthranilate synthase"/>
    <property type="match status" value="1"/>
</dbReference>
<dbReference type="RefSeq" id="WP_224454977.1">
    <property type="nucleotide sequence ID" value="NZ_BAAAGG010000021.1"/>
</dbReference>
<dbReference type="PRINTS" id="PR00095">
    <property type="entry name" value="ANTSNTHASEI"/>
</dbReference>
<comment type="caution">
    <text evidence="3">The sequence shown here is derived from an EMBL/GenBank/DDBJ whole genome shotgun (WGS) entry which is preliminary data.</text>
</comment>
<feature type="domain" description="Chorismate-utilising enzyme C-terminal" evidence="1">
    <location>
        <begin position="163"/>
        <end position="419"/>
    </location>
</feature>
<dbReference type="Proteomes" id="UP001500185">
    <property type="component" value="Unassembled WGS sequence"/>
</dbReference>
<dbReference type="Pfam" id="PF00425">
    <property type="entry name" value="Chorismate_bind"/>
    <property type="match status" value="1"/>
</dbReference>
<proteinExistence type="predicted"/>
<dbReference type="InterPro" id="IPR005801">
    <property type="entry name" value="ADC_synthase"/>
</dbReference>
<protein>
    <submittedName>
        <fullName evidence="3">Anthranilate synthase component I family protein</fullName>
    </submittedName>
</protein>
<evidence type="ECO:0000259" key="1">
    <source>
        <dbReference type="Pfam" id="PF00425"/>
    </source>
</evidence>
<reference evidence="3 4" key="1">
    <citation type="journal article" date="2019" name="Int. J. Syst. Evol. Microbiol.">
        <title>The Global Catalogue of Microorganisms (GCM) 10K type strain sequencing project: providing services to taxonomists for standard genome sequencing and annotation.</title>
        <authorList>
            <consortium name="The Broad Institute Genomics Platform"/>
            <consortium name="The Broad Institute Genome Sequencing Center for Infectious Disease"/>
            <person name="Wu L."/>
            <person name="Ma J."/>
        </authorList>
    </citation>
    <scope>NUCLEOTIDE SEQUENCE [LARGE SCALE GENOMIC DNA]</scope>
    <source>
        <strain evidence="3 4">JCM 16231</strain>
    </source>
</reference>
<feature type="domain" description="Anthranilate synthase component I N-terminal" evidence="2">
    <location>
        <begin position="74"/>
        <end position="115"/>
    </location>
</feature>
<evidence type="ECO:0000313" key="4">
    <source>
        <dbReference type="Proteomes" id="UP001500185"/>
    </source>
</evidence>
<name>A0ABN1KBQ0_9FLAO</name>
<accession>A0ABN1KBQ0</accession>
<dbReference type="SUPFAM" id="SSF56322">
    <property type="entry name" value="ADC synthase"/>
    <property type="match status" value="1"/>
</dbReference>
<sequence length="440" mass="50760">MRTKKLFQESSGGENFGDKLLAWAKKKEEVIFLNSNKSMGLYQEYKAVIAIDAFTAIKSDDLYAFEKLNEYQTKTKDWLFGYLSYDLKNDIESISSKNEDHLSFPELYFIQPKKIWLLKENSIEAHYLKMVEDEIEEDFNSILKTEISYPKSQLLDFSPKWQKKEYVSKAKDILNHIQRGDIYEVNFCQEFFRKDTEIDPYATFRNLNTISKAPFSSFLKLENFYALCASPERFLKKEGNKLISQPIKGTAKRSKNKIEDEQLKFDLKNDPKEVSENIMIVDLVRNDLSKTATKSSVKVEELCEIYSFEQVHQMISTITSQVKQNYSVVEILESLFPMGSMTGAPKLSAMEIAETYESTKRGLYSGAIGYITPDNNFDFNVVIRSLLYNSEIKYLSYMVGSALTSLSDPEQEYEECLVKGRALQYVVNATEVTKDSTHKA</sequence>
<organism evidence="3 4">
    <name type="scientific">Psychroflexus lacisalsi</name>
    <dbReference type="NCBI Taxonomy" id="503928"/>
    <lineage>
        <taxon>Bacteria</taxon>
        <taxon>Pseudomonadati</taxon>
        <taxon>Bacteroidota</taxon>
        <taxon>Flavobacteriia</taxon>
        <taxon>Flavobacteriales</taxon>
        <taxon>Flavobacteriaceae</taxon>
        <taxon>Psychroflexus</taxon>
    </lineage>
</organism>
<gene>
    <name evidence="3" type="ORF">GCM10009433_21120</name>
</gene>
<dbReference type="InterPro" id="IPR019999">
    <property type="entry name" value="Anth_synth_I-like"/>
</dbReference>
<dbReference type="InterPro" id="IPR006805">
    <property type="entry name" value="Anth_synth_I_N"/>
</dbReference>
<dbReference type="PANTHER" id="PTHR11236">
    <property type="entry name" value="AMINOBENZOATE/ANTHRANILATE SYNTHASE"/>
    <property type="match status" value="1"/>
</dbReference>
<keyword evidence="4" id="KW-1185">Reference proteome</keyword>